<sequence>MATMTVAEHCDSLFLKRRGESILEFLVLPKKKNAGFARPAALFFSAGPHRAAPIHSGQPRPVGLFAKPSSTHRVSSLH</sequence>
<feature type="region of interest" description="Disordered" evidence="1">
    <location>
        <begin position="53"/>
        <end position="78"/>
    </location>
</feature>
<accession>A0A2P5ANR0</accession>
<dbReference type="EMBL" id="JXTB01000506">
    <property type="protein sequence ID" value="PON38091.1"/>
    <property type="molecule type" value="Genomic_DNA"/>
</dbReference>
<dbReference type="OrthoDB" id="10438761at2759"/>
<keyword evidence="3" id="KW-1185">Reference proteome</keyword>
<dbReference type="AlphaFoldDB" id="A0A2P5ANR0"/>
<feature type="compositionally biased region" description="Polar residues" evidence="1">
    <location>
        <begin position="68"/>
        <end position="78"/>
    </location>
</feature>
<name>A0A2P5ANR0_PARAD</name>
<proteinExistence type="predicted"/>
<gene>
    <name evidence="2" type="ORF">PanWU01x14_315290</name>
</gene>
<evidence type="ECO:0000313" key="2">
    <source>
        <dbReference type="EMBL" id="PON38091.1"/>
    </source>
</evidence>
<dbReference type="Proteomes" id="UP000237105">
    <property type="component" value="Unassembled WGS sequence"/>
</dbReference>
<comment type="caution">
    <text evidence="2">The sequence shown here is derived from an EMBL/GenBank/DDBJ whole genome shotgun (WGS) entry which is preliminary data.</text>
</comment>
<reference evidence="3" key="1">
    <citation type="submission" date="2016-06" db="EMBL/GenBank/DDBJ databases">
        <title>Parallel loss of symbiosis genes in relatives of nitrogen-fixing non-legume Parasponia.</title>
        <authorList>
            <person name="Van Velzen R."/>
            <person name="Holmer R."/>
            <person name="Bu F."/>
            <person name="Rutten L."/>
            <person name="Van Zeijl A."/>
            <person name="Liu W."/>
            <person name="Santuari L."/>
            <person name="Cao Q."/>
            <person name="Sharma T."/>
            <person name="Shen D."/>
            <person name="Roswanjaya Y."/>
            <person name="Wardhani T."/>
            <person name="Kalhor M.S."/>
            <person name="Jansen J."/>
            <person name="Van den Hoogen J."/>
            <person name="Gungor B."/>
            <person name="Hartog M."/>
            <person name="Hontelez J."/>
            <person name="Verver J."/>
            <person name="Yang W.-C."/>
            <person name="Schijlen E."/>
            <person name="Repin R."/>
            <person name="Schilthuizen M."/>
            <person name="Schranz E."/>
            <person name="Heidstra R."/>
            <person name="Miyata K."/>
            <person name="Fedorova E."/>
            <person name="Kohlen W."/>
            <person name="Bisseling T."/>
            <person name="Smit S."/>
            <person name="Geurts R."/>
        </authorList>
    </citation>
    <scope>NUCLEOTIDE SEQUENCE [LARGE SCALE GENOMIC DNA]</scope>
    <source>
        <strain evidence="3">cv. WU1-14</strain>
    </source>
</reference>
<organism evidence="2 3">
    <name type="scientific">Parasponia andersonii</name>
    <name type="common">Sponia andersonii</name>
    <dbReference type="NCBI Taxonomy" id="3476"/>
    <lineage>
        <taxon>Eukaryota</taxon>
        <taxon>Viridiplantae</taxon>
        <taxon>Streptophyta</taxon>
        <taxon>Embryophyta</taxon>
        <taxon>Tracheophyta</taxon>
        <taxon>Spermatophyta</taxon>
        <taxon>Magnoliopsida</taxon>
        <taxon>eudicotyledons</taxon>
        <taxon>Gunneridae</taxon>
        <taxon>Pentapetalae</taxon>
        <taxon>rosids</taxon>
        <taxon>fabids</taxon>
        <taxon>Rosales</taxon>
        <taxon>Cannabaceae</taxon>
        <taxon>Parasponia</taxon>
    </lineage>
</organism>
<protein>
    <submittedName>
        <fullName evidence="2">Uncharacterized protein</fullName>
    </submittedName>
</protein>
<evidence type="ECO:0000313" key="3">
    <source>
        <dbReference type="Proteomes" id="UP000237105"/>
    </source>
</evidence>
<evidence type="ECO:0000256" key="1">
    <source>
        <dbReference type="SAM" id="MobiDB-lite"/>
    </source>
</evidence>